<protein>
    <submittedName>
        <fullName evidence="2">Uncharacterized protein</fullName>
    </submittedName>
</protein>
<sequence>MYTQQQVASMPPQQKPSIQK</sequence>
<gene>
    <name evidence="2" type="ORF">BYL167_LOCUS62818</name>
</gene>
<feature type="non-terminal residue" evidence="2">
    <location>
        <position position="20"/>
    </location>
</feature>
<feature type="region of interest" description="Disordered" evidence="1">
    <location>
        <begin position="1"/>
        <end position="20"/>
    </location>
</feature>
<evidence type="ECO:0000256" key="1">
    <source>
        <dbReference type="SAM" id="MobiDB-lite"/>
    </source>
</evidence>
<evidence type="ECO:0000313" key="2">
    <source>
        <dbReference type="EMBL" id="CAF5088397.1"/>
    </source>
</evidence>
<proteinExistence type="predicted"/>
<evidence type="ECO:0000313" key="3">
    <source>
        <dbReference type="Proteomes" id="UP000681967"/>
    </source>
</evidence>
<name>A0A8S3EVU6_9BILA</name>
<organism evidence="2 3">
    <name type="scientific">Rotaria magnacalcarata</name>
    <dbReference type="NCBI Taxonomy" id="392030"/>
    <lineage>
        <taxon>Eukaryota</taxon>
        <taxon>Metazoa</taxon>
        <taxon>Spiralia</taxon>
        <taxon>Gnathifera</taxon>
        <taxon>Rotifera</taxon>
        <taxon>Eurotatoria</taxon>
        <taxon>Bdelloidea</taxon>
        <taxon>Philodinida</taxon>
        <taxon>Philodinidae</taxon>
        <taxon>Rotaria</taxon>
    </lineage>
</organism>
<dbReference type="AlphaFoldDB" id="A0A8S3EVU6"/>
<accession>A0A8S3EVU6</accession>
<reference evidence="2" key="1">
    <citation type="submission" date="2021-02" db="EMBL/GenBank/DDBJ databases">
        <authorList>
            <person name="Nowell W R."/>
        </authorList>
    </citation>
    <scope>NUCLEOTIDE SEQUENCE</scope>
</reference>
<dbReference type="EMBL" id="CAJOBH010235369">
    <property type="protein sequence ID" value="CAF5088397.1"/>
    <property type="molecule type" value="Genomic_DNA"/>
</dbReference>
<dbReference type="Proteomes" id="UP000681967">
    <property type="component" value="Unassembled WGS sequence"/>
</dbReference>
<comment type="caution">
    <text evidence="2">The sequence shown here is derived from an EMBL/GenBank/DDBJ whole genome shotgun (WGS) entry which is preliminary data.</text>
</comment>